<dbReference type="InterPro" id="IPR036388">
    <property type="entry name" value="WH-like_DNA-bd_sf"/>
</dbReference>
<dbReference type="Proteomes" id="UP000269289">
    <property type="component" value="Unassembled WGS sequence"/>
</dbReference>
<dbReference type="SMART" id="SM00347">
    <property type="entry name" value="HTH_MARR"/>
    <property type="match status" value="1"/>
</dbReference>
<accession>A0A3M2JUB5</accession>
<reference evidence="5 6" key="1">
    <citation type="submission" date="2018-10" db="EMBL/GenBank/DDBJ databases">
        <title>Isolation, diversity and antifungal activity of actinobacteria from wheat.</title>
        <authorList>
            <person name="Han C."/>
        </authorList>
    </citation>
    <scope>NUCLEOTIDE SEQUENCE [LARGE SCALE GENOMIC DNA]</scope>
    <source>
        <strain evidence="5 6">NEAU-YY56</strain>
    </source>
</reference>
<dbReference type="AlphaFoldDB" id="A0A3M2JUB5"/>
<dbReference type="Gene3D" id="1.10.10.10">
    <property type="entry name" value="Winged helix-like DNA-binding domain superfamily/Winged helix DNA-binding domain"/>
    <property type="match status" value="1"/>
</dbReference>
<dbReference type="EMBL" id="RFFI01000002">
    <property type="protein sequence ID" value="RMI14355.1"/>
    <property type="molecule type" value="Genomic_DNA"/>
</dbReference>
<gene>
    <name evidence="5" type="ORF">EBM89_00725</name>
</gene>
<dbReference type="PROSITE" id="PS01117">
    <property type="entry name" value="HTH_MARR_1"/>
    <property type="match status" value="1"/>
</dbReference>
<dbReference type="GO" id="GO:0006950">
    <property type="term" value="P:response to stress"/>
    <property type="evidence" value="ECO:0007669"/>
    <property type="project" value="TreeGrafter"/>
</dbReference>
<dbReference type="InterPro" id="IPR000835">
    <property type="entry name" value="HTH_MarR-typ"/>
</dbReference>
<dbReference type="PROSITE" id="PS50995">
    <property type="entry name" value="HTH_MARR_2"/>
    <property type="match status" value="1"/>
</dbReference>
<dbReference type="OrthoDB" id="69852at2"/>
<dbReference type="GO" id="GO:0003700">
    <property type="term" value="F:DNA-binding transcription factor activity"/>
    <property type="evidence" value="ECO:0007669"/>
    <property type="project" value="InterPro"/>
</dbReference>
<evidence type="ECO:0000256" key="3">
    <source>
        <dbReference type="ARBA" id="ARBA00023163"/>
    </source>
</evidence>
<keyword evidence="2" id="KW-0238">DNA-binding</keyword>
<dbReference type="PANTHER" id="PTHR33164">
    <property type="entry name" value="TRANSCRIPTIONAL REGULATOR, MARR FAMILY"/>
    <property type="match status" value="1"/>
</dbReference>
<feature type="domain" description="HTH marR-type" evidence="4">
    <location>
        <begin position="8"/>
        <end position="138"/>
    </location>
</feature>
<dbReference type="InterPro" id="IPR036390">
    <property type="entry name" value="WH_DNA-bd_sf"/>
</dbReference>
<name>A0A3M2JUB5_9CELL</name>
<evidence type="ECO:0000259" key="4">
    <source>
        <dbReference type="PROSITE" id="PS50995"/>
    </source>
</evidence>
<organism evidence="5 6">
    <name type="scientific">Cellulomonas triticagri</name>
    <dbReference type="NCBI Taxonomy" id="2483352"/>
    <lineage>
        <taxon>Bacteria</taxon>
        <taxon>Bacillati</taxon>
        <taxon>Actinomycetota</taxon>
        <taxon>Actinomycetes</taxon>
        <taxon>Micrococcales</taxon>
        <taxon>Cellulomonadaceae</taxon>
        <taxon>Cellulomonas</taxon>
    </lineage>
</organism>
<evidence type="ECO:0000256" key="1">
    <source>
        <dbReference type="ARBA" id="ARBA00023015"/>
    </source>
</evidence>
<evidence type="ECO:0000313" key="6">
    <source>
        <dbReference type="Proteomes" id="UP000269289"/>
    </source>
</evidence>
<dbReference type="InterPro" id="IPR039422">
    <property type="entry name" value="MarR/SlyA-like"/>
</dbReference>
<keyword evidence="1" id="KW-0805">Transcription regulation</keyword>
<comment type="caution">
    <text evidence="5">The sequence shown here is derived from an EMBL/GenBank/DDBJ whole genome shotgun (WGS) entry which is preliminary data.</text>
</comment>
<dbReference type="PRINTS" id="PR00598">
    <property type="entry name" value="HTHMARR"/>
</dbReference>
<dbReference type="InterPro" id="IPR023187">
    <property type="entry name" value="Tscrpt_reg_MarR-type_CS"/>
</dbReference>
<keyword evidence="3" id="KW-0804">Transcription</keyword>
<keyword evidence="6" id="KW-1185">Reference proteome</keyword>
<sequence length="144" mass="15474">MAAREPGGWPVGRLLSAASRRVERDWNGHLAAWDLNHASQPVLVILLRGPSTQAELAALCEITEQTMSRVLARLERSGYVTRTAHATDRRKQVIAATDAGRTAVLAASDPEAAEAMVTDGLTAEQVEQLKALLLVVARKSTPTP</sequence>
<dbReference type="PANTHER" id="PTHR33164:SF43">
    <property type="entry name" value="HTH-TYPE TRANSCRIPTIONAL REPRESSOR YETL"/>
    <property type="match status" value="1"/>
</dbReference>
<dbReference type="GO" id="GO:0003677">
    <property type="term" value="F:DNA binding"/>
    <property type="evidence" value="ECO:0007669"/>
    <property type="project" value="UniProtKB-KW"/>
</dbReference>
<dbReference type="Pfam" id="PF12802">
    <property type="entry name" value="MarR_2"/>
    <property type="match status" value="1"/>
</dbReference>
<proteinExistence type="predicted"/>
<protein>
    <submittedName>
        <fullName evidence="5">MarR family transcriptional regulator</fullName>
    </submittedName>
</protein>
<evidence type="ECO:0000256" key="2">
    <source>
        <dbReference type="ARBA" id="ARBA00023125"/>
    </source>
</evidence>
<dbReference type="SUPFAM" id="SSF46785">
    <property type="entry name" value="Winged helix' DNA-binding domain"/>
    <property type="match status" value="1"/>
</dbReference>
<evidence type="ECO:0000313" key="5">
    <source>
        <dbReference type="EMBL" id="RMI14355.1"/>
    </source>
</evidence>